<proteinExistence type="predicted"/>
<feature type="compositionally biased region" description="Polar residues" evidence="1">
    <location>
        <begin position="34"/>
        <end position="44"/>
    </location>
</feature>
<gene>
    <name evidence="3" type="ORF">PSALAMII_LOCUS4906</name>
</gene>
<sequence length="918" mass="102439">MSPPGNHDHNDDWGSDPFEIPSSSRAQQFYFGSFPSSYDQSNTDPDGYNHVYHSGTHPSTETSSLTSFSQNQENMDSFLPDSSLATLCPPPQGDEFDDFIGVAGSISQWEKMPENLDNELGIQNDPIQAPQTVPFQAFQVPTVQTTDLATISSRALMGVPSSTHPSLQHQSPEDPISQVWRIYHNIKSGHAYSHDEIMRAKGNVPALNAFFDSKLPNNPPSTPSESSPQDRGYYQCRLCEADGKRAVIKSFGSFKRHLASLHEIAVLKYPCLVPDCRKETFVRRDRLREHLALAHTVDPNRDYVNTVRRKVDAPRTCPICGGRTRSWDRFWEHIKHHCHIPPGPASVSTDDDRSRRGGDGGGGNGGNGPGPSHNRPSFAGPSSANRQSRSYQGSQQSDPRNFIHPGYQRGYMNNARTNIRPYSLMHSISDNQLDFGRHQELDDAAKDHPVNTPFEKFDDSDIDMAGGVGQQSSLIQPLQDPWSPQVDRPVPKHKRLQKCKRSNRPRAPTEPSTEQQPPSSRECTICGHDCERCQKCQHRTEPIIGCHDCADGAGARIQTLPSEPSVQSRPNELSPIGALNEQSFRSIFPEGYVWLSQGPSQEPYPHPNYTTEYTGPYPGSGYQRHSFDNTGTGYSDDVSPGGTMIRAAMVPEDHGLVHSLDPKTLQSPTLYRDFRLLYDVGLGSLVKSKSPQGQFKQVMNKASFGLSPEPYPGLPLKTRGPSMLESPQSVPQCQCPCVILPGTTYKAHLRAQLSPWELVEMTFNMTPADRESNHPLRTRVQVVVRLLRLRASVSKSNAKRKRRKQSIKSEATSEDDAGSETDSDHALSPTSPSGSEDSPVFLWTEDVQDWSFSFDLKWAISRFAKWTSGINADTYLKLFQSDPGHILDLVSLYIMYNYKEVWLRAARLDSLLKRLMIS</sequence>
<feature type="domain" description="C2H2-type" evidence="2">
    <location>
        <begin position="315"/>
        <end position="337"/>
    </location>
</feature>
<name>A0A9W4J5N3_9EURO</name>
<evidence type="ECO:0000313" key="3">
    <source>
        <dbReference type="EMBL" id="CAG8373573.1"/>
    </source>
</evidence>
<feature type="compositionally biased region" description="Acidic residues" evidence="1">
    <location>
        <begin position="812"/>
        <end position="821"/>
    </location>
</feature>
<evidence type="ECO:0000256" key="1">
    <source>
        <dbReference type="SAM" id="MobiDB-lite"/>
    </source>
</evidence>
<feature type="compositionally biased region" description="Polar residues" evidence="1">
    <location>
        <begin position="56"/>
        <end position="75"/>
    </location>
</feature>
<feature type="compositionally biased region" description="Basic and acidic residues" evidence="1">
    <location>
        <begin position="444"/>
        <end position="459"/>
    </location>
</feature>
<evidence type="ECO:0000259" key="2">
    <source>
        <dbReference type="SMART" id="SM00355"/>
    </source>
</evidence>
<feature type="region of interest" description="Disordered" evidence="1">
    <location>
        <begin position="795"/>
        <end position="839"/>
    </location>
</feature>
<dbReference type="OrthoDB" id="21470at2759"/>
<dbReference type="EMBL" id="CAJVPD010000229">
    <property type="protein sequence ID" value="CAG8373573.1"/>
    <property type="molecule type" value="Genomic_DNA"/>
</dbReference>
<reference evidence="3" key="1">
    <citation type="submission" date="2021-07" db="EMBL/GenBank/DDBJ databases">
        <authorList>
            <person name="Branca A.L. A."/>
        </authorList>
    </citation>
    <scope>NUCLEOTIDE SEQUENCE</scope>
</reference>
<feature type="compositionally biased region" description="Basic residues" evidence="1">
    <location>
        <begin position="491"/>
        <end position="504"/>
    </location>
</feature>
<feature type="domain" description="C2H2-type" evidence="2">
    <location>
        <begin position="269"/>
        <end position="295"/>
    </location>
</feature>
<dbReference type="Proteomes" id="UP001152592">
    <property type="component" value="Unassembled WGS sequence"/>
</dbReference>
<feature type="compositionally biased region" description="Gly residues" evidence="1">
    <location>
        <begin position="359"/>
        <end position="369"/>
    </location>
</feature>
<feature type="compositionally biased region" description="Basic and acidic residues" evidence="1">
    <location>
        <begin position="1"/>
        <end position="12"/>
    </location>
</feature>
<accession>A0A9W4J5N3</accession>
<organism evidence="3 4">
    <name type="scientific">Penicillium salamii</name>
    <dbReference type="NCBI Taxonomy" id="1612424"/>
    <lineage>
        <taxon>Eukaryota</taxon>
        <taxon>Fungi</taxon>
        <taxon>Dikarya</taxon>
        <taxon>Ascomycota</taxon>
        <taxon>Pezizomycotina</taxon>
        <taxon>Eurotiomycetes</taxon>
        <taxon>Eurotiomycetidae</taxon>
        <taxon>Eurotiales</taxon>
        <taxon>Aspergillaceae</taxon>
        <taxon>Penicillium</taxon>
    </lineage>
</organism>
<evidence type="ECO:0000313" key="4">
    <source>
        <dbReference type="Proteomes" id="UP001152592"/>
    </source>
</evidence>
<feature type="region of interest" description="Disordered" evidence="1">
    <location>
        <begin position="341"/>
        <end position="413"/>
    </location>
</feature>
<comment type="caution">
    <text evidence="3">The sequence shown here is derived from an EMBL/GenBank/DDBJ whole genome shotgun (WGS) entry which is preliminary data.</text>
</comment>
<feature type="compositionally biased region" description="Low complexity" evidence="1">
    <location>
        <begin position="386"/>
        <end position="397"/>
    </location>
</feature>
<feature type="domain" description="C2H2-type" evidence="2">
    <location>
        <begin position="234"/>
        <end position="262"/>
    </location>
</feature>
<dbReference type="InterPro" id="IPR013087">
    <property type="entry name" value="Znf_C2H2_type"/>
</dbReference>
<dbReference type="SMART" id="SM00355">
    <property type="entry name" value="ZnF_C2H2"/>
    <property type="match status" value="3"/>
</dbReference>
<feature type="compositionally biased region" description="Polar residues" evidence="1">
    <location>
        <begin position="510"/>
        <end position="521"/>
    </location>
</feature>
<dbReference type="AlphaFoldDB" id="A0A9W4J5N3"/>
<feature type="region of interest" description="Disordered" evidence="1">
    <location>
        <begin position="444"/>
        <end position="521"/>
    </location>
</feature>
<feature type="region of interest" description="Disordered" evidence="1">
    <location>
        <begin position="1"/>
        <end position="96"/>
    </location>
</feature>
<feature type="compositionally biased region" description="Basic residues" evidence="1">
    <location>
        <begin position="797"/>
        <end position="806"/>
    </location>
</feature>
<protein>
    <recommendedName>
        <fullName evidence="2">C2H2-type domain-containing protein</fullName>
    </recommendedName>
</protein>